<feature type="domain" description="EGF-like" evidence="3">
    <location>
        <begin position="926"/>
        <end position="957"/>
    </location>
</feature>
<dbReference type="VEuPathDB" id="GiardiaDB:GMRT_15984"/>
<feature type="domain" description="EGF-like" evidence="3">
    <location>
        <begin position="435"/>
        <end position="470"/>
    </location>
</feature>
<feature type="domain" description="EGF-like" evidence="3">
    <location>
        <begin position="883"/>
        <end position="925"/>
    </location>
</feature>
<feature type="domain" description="EGF-like" evidence="3">
    <location>
        <begin position="336"/>
        <end position="372"/>
    </location>
</feature>
<feature type="chain" id="PRO_5021216647" evidence="2">
    <location>
        <begin position="31"/>
        <end position="1267"/>
    </location>
</feature>
<gene>
    <name evidence="4" type="ORF">GMRT_15984</name>
</gene>
<feature type="domain" description="EGF-like" evidence="3">
    <location>
        <begin position="808"/>
        <end position="853"/>
    </location>
</feature>
<feature type="domain" description="EGF-like" evidence="3">
    <location>
        <begin position="300"/>
        <end position="335"/>
    </location>
</feature>
<keyword evidence="1" id="KW-1133">Transmembrane helix</keyword>
<protein>
    <submittedName>
        <fullName evidence="4">High cysteine membrane protein</fullName>
    </submittedName>
</protein>
<evidence type="ECO:0000256" key="1">
    <source>
        <dbReference type="SAM" id="Phobius"/>
    </source>
</evidence>
<dbReference type="Gene3D" id="2.10.220.10">
    <property type="entry name" value="Hormone Receptor, Insulin-like Growth Factor Receptor 1, Chain A, domain 2"/>
    <property type="match status" value="3"/>
</dbReference>
<dbReference type="InterPro" id="IPR006212">
    <property type="entry name" value="Furin_repeat"/>
</dbReference>
<feature type="domain" description="EGF-like" evidence="3">
    <location>
        <begin position="719"/>
        <end position="752"/>
    </location>
</feature>
<feature type="domain" description="EGF-like" evidence="3">
    <location>
        <begin position="380"/>
        <end position="434"/>
    </location>
</feature>
<keyword evidence="5" id="KW-1185">Reference proteome</keyword>
<dbReference type="EMBL" id="VDLU01000001">
    <property type="protein sequence ID" value="TNJ29401.1"/>
    <property type="molecule type" value="Genomic_DNA"/>
</dbReference>
<feature type="domain" description="EGF-like" evidence="3">
    <location>
        <begin position="1039"/>
        <end position="1076"/>
    </location>
</feature>
<feature type="domain" description="EGF-like" evidence="3">
    <location>
        <begin position="555"/>
        <end position="590"/>
    </location>
</feature>
<sequence length="1267" mass="132009">MLRYRLIADAIKMLASPLLAVVLAITGVHALTAVTCIEGAGTGSCSVGHCDVLGTISCSRCAYNNEAPVNGMCTGSTHACVNIADGTCRICASDYLLYRGGCYSRNSSLADAICAPDSQIMIGERFYCSQCMQEDEVPYNGVCGEADNVCDGANGQCETCLETGTFLYQGGCYSLASEAGNIVCATVEDNKCTRCRSGFGFVSDVCEPCHVIGCIDCGSDATTCAECGKDTFPFGSACESCIGEHCAGCSAGQCVDCTGRTECEACGIENCELCLENKCTRCGEGYKLDNGICVPKPAEDCPENCLCTDEKVPAKCTACGPGYYTQSIASSTNCRSCEEGIKGCASCSYLRGTLSCDQCLEGHRLKNGYECTPCGSGCKECPTRADRCASCMEQTPYLTPDKTGCVSTCPENSLTATGECVCADGYYAHGVHCVSCADHCKTCSGGEEDKCVTCRNGYYLDTTTWHGMCRPCEEASKFLNYPGVPHCNACTFVSSTSISCTGCQEGYRLTSEGCVLLETTDCPLNCQCAEGSTECIACAPGYVATESPTAETCLPCTQFLDNCAVCLLDGSIVTCTACHVGYGLVEGECLTCGKGCASCDWDEQQCTACIEQGYKFSLRGDACLQVCPEHATDSYHRCVCDEGYRVSEDGLSCVILDSLDVCPSICTCENDDGVCTGCISGYFEANSTATDSNRCEACTGLTCAACEGEKCTQCAGLPECHACGITACDSCLTDGICTSCKTGFQLEDNECRSIEPICPPGCVCTPGTDVCQRCADGYFKVPVDDSFQCMHCGHVSTRTWIGVANCARCEAPDEPGPAHCTACIDEYFLIDSTPPACVAQCPEGFGPYEDRCLPCDDPYCVSCEHAYDFCEACDDSATLVEGVCRTDCPQGCVCDEVDNTKCVGCLPGYFEAIYARTDDDIISCTPCIQNCASCTDSSSCQTCKPGFFLHPMNNTCVLSCGDGLYGQDGVCVQCPDNCAKCTSQGCIVCDASYYLDEGVCMGCSNTCSTCSGPTSDDCLTCPSGHVHSTGLGPGACLKECSSEAVGNCRICNATLGGSRFCSQCSPGEVPINGRCVPNTLRAVLCDSDGSGICTSCLGASFLHVGGCYEAARYPGNSVCTSAEGGLCKACSSEYVLLDGVCSSCARGCQTCASLAAGDCNTCTEGYFAAFTTGMGHCKSCNDITTTNGFSGLTGCKACDTPSTPGPAICRAWVDGAGPAEDTATGSEKKGLSGGAIAGIVIAVVLVLGGVVGGLCAHFICCKRIKGA</sequence>
<evidence type="ECO:0000259" key="3">
    <source>
        <dbReference type="SMART" id="SM00181"/>
    </source>
</evidence>
<feature type="domain" description="EGF-like" evidence="3">
    <location>
        <begin position="521"/>
        <end position="554"/>
    </location>
</feature>
<dbReference type="SMART" id="SM00261">
    <property type="entry name" value="FU"/>
    <property type="match status" value="11"/>
</dbReference>
<feature type="transmembrane region" description="Helical" evidence="1">
    <location>
        <begin position="1235"/>
        <end position="1260"/>
    </location>
</feature>
<dbReference type="SMART" id="SM00181">
    <property type="entry name" value="EGF"/>
    <property type="match status" value="16"/>
</dbReference>
<dbReference type="AlphaFoldDB" id="A0A4Z1TA50"/>
<dbReference type="Pfam" id="PF03302">
    <property type="entry name" value="VSP"/>
    <property type="match status" value="3"/>
</dbReference>
<comment type="caution">
    <text evidence="4">The sequence shown here is derived from an EMBL/GenBank/DDBJ whole genome shotgun (WGS) entry which is preliminary data.</text>
</comment>
<organism evidence="4 5">
    <name type="scientific">Giardia muris</name>
    <dbReference type="NCBI Taxonomy" id="5742"/>
    <lineage>
        <taxon>Eukaryota</taxon>
        <taxon>Metamonada</taxon>
        <taxon>Diplomonadida</taxon>
        <taxon>Hexamitidae</taxon>
        <taxon>Giardiinae</taxon>
        <taxon>Giardia</taxon>
    </lineage>
</organism>
<feature type="domain" description="EGF-like" evidence="3">
    <location>
        <begin position="471"/>
        <end position="515"/>
    </location>
</feature>
<name>A0A4Z1TA50_GIAMU</name>
<dbReference type="Proteomes" id="UP000315496">
    <property type="component" value="Chromosome 1"/>
</dbReference>
<feature type="domain" description="EGF-like" evidence="3">
    <location>
        <begin position="1002"/>
        <end position="1037"/>
    </location>
</feature>
<feature type="domain" description="EGF-like" evidence="3">
    <location>
        <begin position="262"/>
        <end position="294"/>
    </location>
</feature>
<keyword evidence="1" id="KW-0812">Transmembrane</keyword>
<evidence type="ECO:0000256" key="2">
    <source>
        <dbReference type="SAM" id="SignalP"/>
    </source>
</evidence>
<keyword evidence="1" id="KW-0472">Membrane</keyword>
<evidence type="ECO:0000313" key="5">
    <source>
        <dbReference type="Proteomes" id="UP000315496"/>
    </source>
</evidence>
<dbReference type="InterPro" id="IPR052798">
    <property type="entry name" value="Giardia_VSA"/>
</dbReference>
<dbReference type="InterPro" id="IPR005127">
    <property type="entry name" value="Giardia_VSP"/>
</dbReference>
<evidence type="ECO:0000313" key="4">
    <source>
        <dbReference type="EMBL" id="TNJ29401.1"/>
    </source>
</evidence>
<dbReference type="OrthoDB" id="10250024at2759"/>
<dbReference type="SUPFAM" id="SSF57184">
    <property type="entry name" value="Growth factor receptor domain"/>
    <property type="match status" value="8"/>
</dbReference>
<feature type="signal peptide" evidence="2">
    <location>
        <begin position="1"/>
        <end position="30"/>
    </location>
</feature>
<feature type="domain" description="EGF-like" evidence="3">
    <location>
        <begin position="608"/>
        <end position="654"/>
    </location>
</feature>
<dbReference type="InterPro" id="IPR009030">
    <property type="entry name" value="Growth_fac_rcpt_cys_sf"/>
</dbReference>
<feature type="domain" description="EGF-like" evidence="3">
    <location>
        <begin position="1143"/>
        <end position="1178"/>
    </location>
</feature>
<keyword evidence="2" id="KW-0732">Signal</keyword>
<dbReference type="PANTHER" id="PTHR23275:SF100">
    <property type="entry name" value="EGF-LIKE DOMAIN-CONTAINING PROTEIN"/>
    <property type="match status" value="1"/>
</dbReference>
<dbReference type="InterPro" id="IPR000742">
    <property type="entry name" value="EGF"/>
</dbReference>
<proteinExistence type="predicted"/>
<reference evidence="4 5" key="1">
    <citation type="submission" date="2019-05" db="EMBL/GenBank/DDBJ databases">
        <title>The compact genome of Giardia muris reveals important steps in the evolution of intestinal protozoan parasites.</title>
        <authorList>
            <person name="Xu F."/>
            <person name="Jimenez-Gonzalez A."/>
            <person name="Einarsson E."/>
            <person name="Astvaldsson A."/>
            <person name="Peirasmaki D."/>
            <person name="Eckmann L."/>
            <person name="Andersson J.O."/>
            <person name="Svard S.G."/>
            <person name="Jerlstrom-Hultqvist J."/>
        </authorList>
    </citation>
    <scope>NUCLEOTIDE SEQUENCE [LARGE SCALE GENOMIC DNA]</scope>
    <source>
        <strain evidence="4 5">Roberts-Thomson</strain>
    </source>
</reference>
<accession>A0A4Z1TA50</accession>
<dbReference type="PANTHER" id="PTHR23275">
    <property type="entry name" value="CABRIOLET.-RELATED"/>
    <property type="match status" value="1"/>
</dbReference>